<dbReference type="InterPro" id="IPR003837">
    <property type="entry name" value="GatC"/>
</dbReference>
<gene>
    <name evidence="1 2" type="primary">gatC</name>
    <name evidence="2" type="ORF">ENS31_05050</name>
</gene>
<comment type="caution">
    <text evidence="2">The sequence shown here is derived from an EMBL/GenBank/DDBJ whole genome shotgun (WGS) entry which is preliminary data.</text>
</comment>
<comment type="similarity">
    <text evidence="1">Belongs to the GatC family.</text>
</comment>
<comment type="catalytic activity">
    <reaction evidence="1">
        <text>L-glutamyl-tRNA(Gln) + L-glutamine + ATP + H2O = L-glutaminyl-tRNA(Gln) + L-glutamate + ADP + phosphate + H(+)</text>
        <dbReference type="Rhea" id="RHEA:17521"/>
        <dbReference type="Rhea" id="RHEA-COMP:9681"/>
        <dbReference type="Rhea" id="RHEA-COMP:9684"/>
        <dbReference type="ChEBI" id="CHEBI:15377"/>
        <dbReference type="ChEBI" id="CHEBI:15378"/>
        <dbReference type="ChEBI" id="CHEBI:29985"/>
        <dbReference type="ChEBI" id="CHEBI:30616"/>
        <dbReference type="ChEBI" id="CHEBI:43474"/>
        <dbReference type="ChEBI" id="CHEBI:58359"/>
        <dbReference type="ChEBI" id="CHEBI:78520"/>
        <dbReference type="ChEBI" id="CHEBI:78521"/>
        <dbReference type="ChEBI" id="CHEBI:456216"/>
    </reaction>
</comment>
<organism evidence="2">
    <name type="scientific">Ignavibacterium album</name>
    <dbReference type="NCBI Taxonomy" id="591197"/>
    <lineage>
        <taxon>Bacteria</taxon>
        <taxon>Pseudomonadati</taxon>
        <taxon>Ignavibacteriota</taxon>
        <taxon>Ignavibacteria</taxon>
        <taxon>Ignavibacteriales</taxon>
        <taxon>Ignavibacteriaceae</taxon>
        <taxon>Ignavibacterium</taxon>
    </lineage>
</organism>
<dbReference type="GO" id="GO:0016740">
    <property type="term" value="F:transferase activity"/>
    <property type="evidence" value="ECO:0007669"/>
    <property type="project" value="UniProtKB-KW"/>
</dbReference>
<comment type="function">
    <text evidence="1">Allows the formation of correctly charged Asn-tRNA(Asn) or Gln-tRNA(Gln) through the transamidation of misacylated Asp-tRNA(Asn) or Glu-tRNA(Gln) in organisms which lack either or both of asparaginyl-tRNA or glutaminyl-tRNA synthetases. The reaction takes place in the presence of glutamine and ATP through an activated phospho-Asp-tRNA(Asn) or phospho-Glu-tRNA(Gln).</text>
</comment>
<dbReference type="GO" id="GO:0050567">
    <property type="term" value="F:glutaminyl-tRNA synthase (glutamine-hydrolyzing) activity"/>
    <property type="evidence" value="ECO:0007669"/>
    <property type="project" value="UniProtKB-UniRule"/>
</dbReference>
<dbReference type="GO" id="GO:0006450">
    <property type="term" value="P:regulation of translational fidelity"/>
    <property type="evidence" value="ECO:0007669"/>
    <property type="project" value="InterPro"/>
</dbReference>
<dbReference type="Gene3D" id="1.10.20.60">
    <property type="entry name" value="Glu-tRNAGln amidotransferase C subunit, N-terminal domain"/>
    <property type="match status" value="1"/>
</dbReference>
<evidence type="ECO:0000256" key="1">
    <source>
        <dbReference type="HAMAP-Rule" id="MF_00122"/>
    </source>
</evidence>
<name>A0A7V3E6K5_9BACT</name>
<keyword evidence="2" id="KW-0808">Transferase</keyword>
<reference evidence="2" key="1">
    <citation type="journal article" date="2020" name="mSystems">
        <title>Genome- and Community-Level Interaction Insights into Carbon Utilization and Element Cycling Functions of Hydrothermarchaeota in Hydrothermal Sediment.</title>
        <authorList>
            <person name="Zhou Z."/>
            <person name="Liu Y."/>
            <person name="Xu W."/>
            <person name="Pan J."/>
            <person name="Luo Z.H."/>
            <person name="Li M."/>
        </authorList>
    </citation>
    <scope>NUCLEOTIDE SEQUENCE [LARGE SCALE GENOMIC DNA]</scope>
    <source>
        <strain evidence="2">SpSt-479</strain>
    </source>
</reference>
<dbReference type="PANTHER" id="PTHR15004:SF0">
    <property type="entry name" value="GLUTAMYL-TRNA(GLN) AMIDOTRANSFERASE SUBUNIT C, MITOCHONDRIAL"/>
    <property type="match status" value="1"/>
</dbReference>
<dbReference type="AlphaFoldDB" id="A0A7V3E6K5"/>
<comment type="catalytic activity">
    <reaction evidence="1">
        <text>L-aspartyl-tRNA(Asn) + L-glutamine + ATP + H2O = L-asparaginyl-tRNA(Asn) + L-glutamate + ADP + phosphate + 2 H(+)</text>
        <dbReference type="Rhea" id="RHEA:14513"/>
        <dbReference type="Rhea" id="RHEA-COMP:9674"/>
        <dbReference type="Rhea" id="RHEA-COMP:9677"/>
        <dbReference type="ChEBI" id="CHEBI:15377"/>
        <dbReference type="ChEBI" id="CHEBI:15378"/>
        <dbReference type="ChEBI" id="CHEBI:29985"/>
        <dbReference type="ChEBI" id="CHEBI:30616"/>
        <dbReference type="ChEBI" id="CHEBI:43474"/>
        <dbReference type="ChEBI" id="CHEBI:58359"/>
        <dbReference type="ChEBI" id="CHEBI:78515"/>
        <dbReference type="ChEBI" id="CHEBI:78516"/>
        <dbReference type="ChEBI" id="CHEBI:456216"/>
    </reaction>
</comment>
<dbReference type="EC" id="6.3.5.-" evidence="1"/>
<dbReference type="Pfam" id="PF02686">
    <property type="entry name" value="GatC"/>
    <property type="match status" value="1"/>
</dbReference>
<protein>
    <recommendedName>
        <fullName evidence="1">Aspartyl/glutamyl-tRNA(Asn/Gln) amidotransferase subunit C</fullName>
        <shortName evidence="1">Asp/Glu-ADT subunit C</shortName>
        <ecNumber evidence="1">6.3.5.-</ecNumber>
    </recommendedName>
</protein>
<accession>A0A7V3E6K5</accession>
<comment type="subunit">
    <text evidence="1">Heterotrimer of A, B and C subunits.</text>
</comment>
<keyword evidence="1" id="KW-0648">Protein biosynthesis</keyword>
<evidence type="ECO:0000313" key="2">
    <source>
        <dbReference type="EMBL" id="HFI90886.1"/>
    </source>
</evidence>
<dbReference type="SUPFAM" id="SSF141000">
    <property type="entry name" value="Glu-tRNAGln amidotransferase C subunit"/>
    <property type="match status" value="1"/>
</dbReference>
<dbReference type="PANTHER" id="PTHR15004">
    <property type="entry name" value="GLUTAMYL-TRNA(GLN) AMIDOTRANSFERASE SUBUNIT C, MITOCHONDRIAL"/>
    <property type="match status" value="1"/>
</dbReference>
<dbReference type="GO" id="GO:0005524">
    <property type="term" value="F:ATP binding"/>
    <property type="evidence" value="ECO:0007669"/>
    <property type="project" value="UniProtKB-KW"/>
</dbReference>
<dbReference type="RefSeq" id="WP_304145320.1">
    <property type="nucleotide sequence ID" value="NZ_JAOAIE010000052.1"/>
</dbReference>
<keyword evidence="1" id="KW-0067">ATP-binding</keyword>
<keyword evidence="1" id="KW-0547">Nucleotide-binding</keyword>
<dbReference type="EMBL" id="DSUJ01000008">
    <property type="protein sequence ID" value="HFI90886.1"/>
    <property type="molecule type" value="Genomic_DNA"/>
</dbReference>
<dbReference type="InterPro" id="IPR036113">
    <property type="entry name" value="Asp/Glu-ADT_sf_sub_c"/>
</dbReference>
<dbReference type="NCBIfam" id="TIGR00135">
    <property type="entry name" value="gatC"/>
    <property type="match status" value="1"/>
</dbReference>
<dbReference type="GO" id="GO:0070681">
    <property type="term" value="P:glutaminyl-tRNAGln biosynthesis via transamidation"/>
    <property type="evidence" value="ECO:0007669"/>
    <property type="project" value="TreeGrafter"/>
</dbReference>
<dbReference type="GO" id="GO:0006412">
    <property type="term" value="P:translation"/>
    <property type="evidence" value="ECO:0007669"/>
    <property type="project" value="UniProtKB-UniRule"/>
</dbReference>
<keyword evidence="1" id="KW-0436">Ligase</keyword>
<sequence length="99" mass="11405">MSVTKKEVEKIAELAKLKFSESELENFTHQMNDILKYMEKLNELDTDNVEPLAHPVEGTNVFREDELKSSISTEDALKNSPMADEKYFKVPKVIQDKSK</sequence>
<dbReference type="HAMAP" id="MF_00122">
    <property type="entry name" value="GatC"/>
    <property type="match status" value="1"/>
</dbReference>
<proteinExistence type="inferred from homology"/>